<name>A0A0G3GXH7_9CORY</name>
<dbReference type="RefSeq" id="WP_047261482.1">
    <property type="nucleotide sequence ID" value="NZ_CP011542.1"/>
</dbReference>
<organism evidence="1 3">
    <name type="scientific">Corynebacterium mustelae</name>
    <dbReference type="NCBI Taxonomy" id="571915"/>
    <lineage>
        <taxon>Bacteria</taxon>
        <taxon>Bacillati</taxon>
        <taxon>Actinomycetota</taxon>
        <taxon>Actinomycetes</taxon>
        <taxon>Mycobacteriales</taxon>
        <taxon>Corynebacteriaceae</taxon>
        <taxon>Corynebacterium</taxon>
    </lineage>
</organism>
<dbReference type="Proteomes" id="UP000035199">
    <property type="component" value="Plasmid phiCmus45274"/>
</dbReference>
<dbReference type="KEGG" id="cmv:CMUST_15805"/>
<dbReference type="OrthoDB" id="4424667at2"/>
<reference evidence="3" key="2">
    <citation type="submission" date="2015-05" db="EMBL/GenBank/DDBJ databases">
        <title>Complete genome sequence of Corynebacterium mustelae DSM 45274, isolated from various tissues of a male ferret with lethal sepsis.</title>
        <authorList>
            <person name="Ruckert C."/>
            <person name="Albersmeier A."/>
            <person name="Winkler A."/>
            <person name="Tauch A."/>
        </authorList>
    </citation>
    <scope>NUCLEOTIDE SEQUENCE [LARGE SCALE GENOMIC DNA]</scope>
    <source>
        <strain evidence="3">DSM 45274</strain>
        <plasmid evidence="3">Plasmid phiCmus45274</plasmid>
    </source>
</reference>
<dbReference type="Proteomes" id="UP000035199">
    <property type="component" value="Chromosome"/>
</dbReference>
<evidence type="ECO:0000313" key="2">
    <source>
        <dbReference type="EMBL" id="AKK07449.1"/>
    </source>
</evidence>
<evidence type="ECO:0000313" key="3">
    <source>
        <dbReference type="Proteomes" id="UP000035199"/>
    </source>
</evidence>
<keyword evidence="2" id="KW-0614">Plasmid</keyword>
<dbReference type="STRING" id="571915.CMUST_04415"/>
<dbReference type="EMBL" id="CP011544">
    <property type="protein sequence ID" value="AKK07449.1"/>
    <property type="molecule type" value="Genomic_DNA"/>
</dbReference>
<reference evidence="1 3" key="1">
    <citation type="journal article" date="2015" name="Genome Announc.">
        <title>Complete Genome Sequence of the Type Strain Corynebacterium mustelae DSM 45274, Isolated from Various Tissues of a Male Ferret with Lethal Sepsis.</title>
        <authorList>
            <person name="Ruckert C."/>
            <person name="Eimer J."/>
            <person name="Winkler A."/>
            <person name="Tauch A."/>
        </authorList>
    </citation>
    <scope>NUCLEOTIDE SEQUENCE [LARGE SCALE GENOMIC DNA]</scope>
    <source>
        <strain evidence="1 3">DSM 45274</strain>
        <plasmid evidence="2">phiCmus45274</plasmid>
        <plasmid evidence="3">Plasmid phiCmus45274</plasmid>
    </source>
</reference>
<protein>
    <submittedName>
        <fullName evidence="1">Ribonucleoside-diphosphate reductase class Ib glutaredoxin subunit</fullName>
        <ecNumber evidence="1">1.17.4.1</ecNumber>
    </submittedName>
</protein>
<gene>
    <name evidence="1" type="ORF">CMUST_04415</name>
    <name evidence="2" type="ORF">CMUST_15805</name>
</gene>
<proteinExistence type="predicted"/>
<keyword evidence="1" id="KW-0560">Oxidoreductase</keyword>
<dbReference type="AlphaFoldDB" id="A0A0G3GXH7"/>
<dbReference type="SUPFAM" id="SSF52833">
    <property type="entry name" value="Thioredoxin-like"/>
    <property type="match status" value="1"/>
</dbReference>
<dbReference type="PATRIC" id="fig|571915.4.peg.3391"/>
<geneLocation type="plasmid" evidence="2 3">
    <name>phiCmus45274</name>
</geneLocation>
<evidence type="ECO:0000313" key="1">
    <source>
        <dbReference type="EMBL" id="AKK05225.1"/>
    </source>
</evidence>
<dbReference type="GO" id="GO:0004748">
    <property type="term" value="F:ribonucleoside-diphosphate reductase activity, thioredoxin disulfide as acceptor"/>
    <property type="evidence" value="ECO:0007669"/>
    <property type="project" value="UniProtKB-EC"/>
</dbReference>
<dbReference type="KEGG" id="cmv:CMUST_04415"/>
<sequence length="91" mass="10226">MSPTNPLTATIYSAPGCMKCRYTKRGLTRLGFTIIEENIHEHPNKIQLMADIKAAELPLVEATIHGEPHTWTGYSDTRMRNLADTIQEADQ</sequence>
<dbReference type="InterPro" id="IPR036249">
    <property type="entry name" value="Thioredoxin-like_sf"/>
</dbReference>
<dbReference type="EMBL" id="CP011542">
    <property type="protein sequence ID" value="AKK05225.1"/>
    <property type="molecule type" value="Genomic_DNA"/>
</dbReference>
<keyword evidence="3" id="KW-1185">Reference proteome</keyword>
<accession>A0A0G3GXH7</accession>
<dbReference type="EC" id="1.17.4.1" evidence="1"/>
<dbReference type="Gene3D" id="3.40.30.10">
    <property type="entry name" value="Glutaredoxin"/>
    <property type="match status" value="1"/>
</dbReference>